<feature type="signal peptide" evidence="6">
    <location>
        <begin position="1"/>
        <end position="17"/>
    </location>
</feature>
<keyword evidence="3" id="KW-0677">Repeat</keyword>
<dbReference type="EMBL" id="JACEFF010000216">
    <property type="protein sequence ID" value="KAH9641720.1"/>
    <property type="molecule type" value="Genomic_DNA"/>
</dbReference>
<comment type="caution">
    <text evidence="8">The sequence shown here is derived from an EMBL/GenBank/DDBJ whole genome shotgun (WGS) entry which is preliminary data.</text>
</comment>
<name>A0A922SL23_SPOEX</name>
<keyword evidence="2 6" id="KW-0732">Signal</keyword>
<evidence type="ECO:0000259" key="7">
    <source>
        <dbReference type="PROSITE" id="PS50940"/>
    </source>
</evidence>
<dbReference type="InterPro" id="IPR002557">
    <property type="entry name" value="Chitin-bd_dom"/>
</dbReference>
<feature type="domain" description="Chitin-binding type-2" evidence="7">
    <location>
        <begin position="24"/>
        <end position="79"/>
    </location>
</feature>
<evidence type="ECO:0000256" key="5">
    <source>
        <dbReference type="ARBA" id="ARBA00023180"/>
    </source>
</evidence>
<dbReference type="AlphaFoldDB" id="A0A922SL23"/>
<evidence type="ECO:0000256" key="6">
    <source>
        <dbReference type="SAM" id="SignalP"/>
    </source>
</evidence>
<keyword evidence="1" id="KW-0147">Chitin-binding</keyword>
<dbReference type="SMART" id="SM00494">
    <property type="entry name" value="ChtBD2"/>
    <property type="match status" value="3"/>
</dbReference>
<sequence length="252" mass="28194">MKGLTLLLISAAALTHANPAYFFENGCPKYVSKLLPHQDCGRFFECFGERKLVRDCPSGLHFNSELEMCDLPKNVKCNYSQATDLSDSKGDLLHRRIENPAEICAHENSEGILFPHQKCNQFYQCSGGHPVEFNCPTNLLFNEINKMCDWPDKVDCDNRLVTDDTDGGNNNDNNAPDVIIGGDKNDPSQAPIICATENSDGVLVAHEFCDRFYKCFDGHPVALNCPMNLFYNPDMGYCDWPSNVNCGQRLIP</sequence>
<dbReference type="PANTHER" id="PTHR23301">
    <property type="entry name" value="CHITIN BINDING PERITROPHIN-A"/>
    <property type="match status" value="1"/>
</dbReference>
<dbReference type="GO" id="GO:0008061">
    <property type="term" value="F:chitin binding"/>
    <property type="evidence" value="ECO:0007669"/>
    <property type="project" value="UniProtKB-KW"/>
</dbReference>
<evidence type="ECO:0000256" key="4">
    <source>
        <dbReference type="ARBA" id="ARBA00023157"/>
    </source>
</evidence>
<evidence type="ECO:0000313" key="9">
    <source>
        <dbReference type="Proteomes" id="UP000814243"/>
    </source>
</evidence>
<feature type="domain" description="Chitin-binding type-2" evidence="7">
    <location>
        <begin position="101"/>
        <end position="158"/>
    </location>
</feature>
<keyword evidence="5" id="KW-0325">Glycoprotein</keyword>
<dbReference type="Gene3D" id="2.170.140.10">
    <property type="entry name" value="Chitin binding domain"/>
    <property type="match status" value="3"/>
</dbReference>
<evidence type="ECO:0000256" key="2">
    <source>
        <dbReference type="ARBA" id="ARBA00022729"/>
    </source>
</evidence>
<proteinExistence type="predicted"/>
<feature type="domain" description="Chitin-binding type-2" evidence="7">
    <location>
        <begin position="191"/>
        <end position="248"/>
    </location>
</feature>
<dbReference type="PANTHER" id="PTHR23301:SF0">
    <property type="entry name" value="CHITIN-BINDING TYPE-2 DOMAIN-CONTAINING PROTEIN-RELATED"/>
    <property type="match status" value="1"/>
</dbReference>
<dbReference type="Pfam" id="PF01607">
    <property type="entry name" value="CBM_14"/>
    <property type="match status" value="3"/>
</dbReference>
<gene>
    <name evidence="8" type="ORF">HF086_006234</name>
</gene>
<dbReference type="SUPFAM" id="SSF57625">
    <property type="entry name" value="Invertebrate chitin-binding proteins"/>
    <property type="match status" value="3"/>
</dbReference>
<dbReference type="PROSITE" id="PS50940">
    <property type="entry name" value="CHIT_BIND_II"/>
    <property type="match status" value="3"/>
</dbReference>
<feature type="chain" id="PRO_5036771155" description="Chitin-binding type-2 domain-containing protein" evidence="6">
    <location>
        <begin position="18"/>
        <end position="252"/>
    </location>
</feature>
<feature type="non-terminal residue" evidence="8">
    <location>
        <position position="1"/>
    </location>
</feature>
<dbReference type="InterPro" id="IPR036508">
    <property type="entry name" value="Chitin-bd_dom_sf"/>
</dbReference>
<protein>
    <recommendedName>
        <fullName evidence="7">Chitin-binding type-2 domain-containing protein</fullName>
    </recommendedName>
</protein>
<reference evidence="8" key="1">
    <citation type="journal article" date="2021" name="G3 (Bethesda)">
        <title>Genome and transcriptome analysis of the beet armyworm Spodoptera exigua reveals targets for pest control. .</title>
        <authorList>
            <person name="Simon S."/>
            <person name="Breeschoten T."/>
            <person name="Jansen H.J."/>
            <person name="Dirks R.P."/>
            <person name="Schranz M.E."/>
            <person name="Ros V.I.D."/>
        </authorList>
    </citation>
    <scope>NUCLEOTIDE SEQUENCE</scope>
    <source>
        <strain evidence="8">TB_SE_WUR_2020</strain>
    </source>
</reference>
<evidence type="ECO:0000256" key="3">
    <source>
        <dbReference type="ARBA" id="ARBA00022737"/>
    </source>
</evidence>
<evidence type="ECO:0000256" key="1">
    <source>
        <dbReference type="ARBA" id="ARBA00022669"/>
    </source>
</evidence>
<accession>A0A922SL23</accession>
<dbReference type="GO" id="GO:0005576">
    <property type="term" value="C:extracellular region"/>
    <property type="evidence" value="ECO:0007669"/>
    <property type="project" value="InterPro"/>
</dbReference>
<dbReference type="Proteomes" id="UP000814243">
    <property type="component" value="Unassembled WGS sequence"/>
</dbReference>
<organism evidence="8 9">
    <name type="scientific">Spodoptera exigua</name>
    <name type="common">Beet armyworm</name>
    <name type="synonym">Noctua fulgens</name>
    <dbReference type="NCBI Taxonomy" id="7107"/>
    <lineage>
        <taxon>Eukaryota</taxon>
        <taxon>Metazoa</taxon>
        <taxon>Ecdysozoa</taxon>
        <taxon>Arthropoda</taxon>
        <taxon>Hexapoda</taxon>
        <taxon>Insecta</taxon>
        <taxon>Pterygota</taxon>
        <taxon>Neoptera</taxon>
        <taxon>Endopterygota</taxon>
        <taxon>Lepidoptera</taxon>
        <taxon>Glossata</taxon>
        <taxon>Ditrysia</taxon>
        <taxon>Noctuoidea</taxon>
        <taxon>Noctuidae</taxon>
        <taxon>Amphipyrinae</taxon>
        <taxon>Spodoptera</taxon>
    </lineage>
</organism>
<dbReference type="InterPro" id="IPR051940">
    <property type="entry name" value="Chitin_bind-dev_reg"/>
</dbReference>
<evidence type="ECO:0000313" key="8">
    <source>
        <dbReference type="EMBL" id="KAH9641720.1"/>
    </source>
</evidence>
<keyword evidence="4" id="KW-1015">Disulfide bond</keyword>